<dbReference type="OrthoDB" id="8221184at2"/>
<accession>Q11J27</accession>
<dbReference type="HOGENOM" id="CLU_1472702_0_0_5"/>
<dbReference type="SUPFAM" id="SSF53098">
    <property type="entry name" value="Ribonuclease H-like"/>
    <property type="match status" value="1"/>
</dbReference>
<dbReference type="eggNOG" id="COG0817">
    <property type="taxonomic scope" value="Bacteria"/>
</dbReference>
<organism evidence="1">
    <name type="scientific">Chelativorans sp. (strain BNC1)</name>
    <dbReference type="NCBI Taxonomy" id="266779"/>
    <lineage>
        <taxon>Bacteria</taxon>
        <taxon>Pseudomonadati</taxon>
        <taxon>Pseudomonadota</taxon>
        <taxon>Alphaproteobacteria</taxon>
        <taxon>Hyphomicrobiales</taxon>
        <taxon>Phyllobacteriaceae</taxon>
        <taxon>Chelativorans</taxon>
    </lineage>
</organism>
<proteinExistence type="predicted"/>
<dbReference type="InterPro" id="IPR012337">
    <property type="entry name" value="RNaseH-like_sf"/>
</dbReference>
<dbReference type="EMBL" id="CP000390">
    <property type="protein sequence ID" value="ABG62598.1"/>
    <property type="molecule type" value="Genomic_DNA"/>
</dbReference>
<evidence type="ECO:0000313" key="1">
    <source>
        <dbReference type="EMBL" id="ABG62598.1"/>
    </source>
</evidence>
<name>Q11J27_CHESB</name>
<dbReference type="Gene3D" id="3.30.420.10">
    <property type="entry name" value="Ribonuclease H-like superfamily/Ribonuclease H"/>
    <property type="match status" value="1"/>
</dbReference>
<dbReference type="STRING" id="266779.Meso_1202"/>
<dbReference type="GO" id="GO:0003676">
    <property type="term" value="F:nucleic acid binding"/>
    <property type="evidence" value="ECO:0007669"/>
    <property type="project" value="InterPro"/>
</dbReference>
<sequence length="183" mass="20278">MLILALDVASKLGWAIHDTDKTPSAILSGSIKLEGSNAFEKTQDMRRKLPKLIRQHQPAFAAMEAPLTFIPQFKKKTRTLMAVEEETSTINANTIMQLNWLAGAAEMVVLGQNVPCTLVSPRTWQSIIPYHIRGAPKQRAKAYCDMLRIDSPNADSRDAAVIALWCAGHCQELKLLQRVRAAA</sequence>
<protein>
    <submittedName>
        <fullName evidence="1">Uncharacterized protein</fullName>
    </submittedName>
</protein>
<gene>
    <name evidence="1" type="ordered locus">Meso_1202</name>
</gene>
<dbReference type="InterPro" id="IPR036397">
    <property type="entry name" value="RNaseH_sf"/>
</dbReference>
<dbReference type="KEGG" id="mes:Meso_1202"/>
<dbReference type="AlphaFoldDB" id="Q11J27"/>
<reference evidence="1" key="1">
    <citation type="submission" date="2006-06" db="EMBL/GenBank/DDBJ databases">
        <title>Complete sequence of chromosome of Chelativorans sp. BNC1.</title>
        <authorList>
            <consortium name="US DOE Joint Genome Institute"/>
            <person name="Copeland A."/>
            <person name="Lucas S."/>
            <person name="Lapidus A."/>
            <person name="Barry K."/>
            <person name="Detter J.C."/>
            <person name="Glavina del Rio T."/>
            <person name="Hammon N."/>
            <person name="Israni S."/>
            <person name="Dalin E."/>
            <person name="Tice H."/>
            <person name="Pitluck S."/>
            <person name="Chertkov O."/>
            <person name="Brettin T."/>
            <person name="Bruce D."/>
            <person name="Han C."/>
            <person name="Tapia R."/>
            <person name="Gilna P."/>
            <person name="Schmutz J."/>
            <person name="Larimer F."/>
            <person name="Land M."/>
            <person name="Hauser L."/>
            <person name="Kyrpides N."/>
            <person name="Mikhailova N."/>
            <person name="Richardson P."/>
        </authorList>
    </citation>
    <scope>NUCLEOTIDE SEQUENCE</scope>
    <source>
        <strain evidence="1">BNC1</strain>
    </source>
</reference>